<keyword evidence="2" id="KW-1185">Reference proteome</keyword>
<accession>A0A9X2W017</accession>
<sequence length="211" mass="23535">MAMEEPLYENDYAAFCVAYTRAIVAWNNAEEAAREILTSLSAGGVGSTIAIYQLGNASLVDAIRTVCQFIKSIENDLAHERADHVEHFAEGLDRLRSYRNFYVHQTRGVGKDADHGDYRAILFGLDVKGGYSYIKHELTMADLAAFTRHCFALEQYGQAIARVVTRNALARYAQPEAKPLASLQKPTWPDRLKRSRESLLKPLRPSEPSGG</sequence>
<dbReference type="AlphaFoldDB" id="A0A9X2W017"/>
<evidence type="ECO:0000313" key="2">
    <source>
        <dbReference type="Proteomes" id="UP001142648"/>
    </source>
</evidence>
<organism evidence="1 2">
    <name type="scientific">Tsuneonella litorea</name>
    <dbReference type="NCBI Taxonomy" id="2976475"/>
    <lineage>
        <taxon>Bacteria</taxon>
        <taxon>Pseudomonadati</taxon>
        <taxon>Pseudomonadota</taxon>
        <taxon>Alphaproteobacteria</taxon>
        <taxon>Sphingomonadales</taxon>
        <taxon>Erythrobacteraceae</taxon>
        <taxon>Tsuneonella</taxon>
    </lineage>
</organism>
<gene>
    <name evidence="1" type="ORF">N0B51_00905</name>
</gene>
<proteinExistence type="predicted"/>
<comment type="caution">
    <text evidence="1">The sequence shown here is derived from an EMBL/GenBank/DDBJ whole genome shotgun (WGS) entry which is preliminary data.</text>
</comment>
<reference evidence="1" key="1">
    <citation type="submission" date="2022-09" db="EMBL/GenBank/DDBJ databases">
        <title>The genome sequence of Tsuneonella sp. YG55.</title>
        <authorList>
            <person name="Liu Y."/>
        </authorList>
    </citation>
    <scope>NUCLEOTIDE SEQUENCE</scope>
    <source>
        <strain evidence="1">YG55</strain>
    </source>
</reference>
<evidence type="ECO:0000313" key="1">
    <source>
        <dbReference type="EMBL" id="MCT2557531.1"/>
    </source>
</evidence>
<dbReference type="EMBL" id="JAOAMV010000001">
    <property type="protein sequence ID" value="MCT2557531.1"/>
    <property type="molecule type" value="Genomic_DNA"/>
</dbReference>
<name>A0A9X2W017_9SPHN</name>
<dbReference type="Proteomes" id="UP001142648">
    <property type="component" value="Unassembled WGS sequence"/>
</dbReference>
<protein>
    <submittedName>
        <fullName evidence="1">Uncharacterized protein</fullName>
    </submittedName>
</protein>
<dbReference type="RefSeq" id="WP_259960310.1">
    <property type="nucleotide sequence ID" value="NZ_JAOAMV010000001.1"/>
</dbReference>